<sequence>MAVTLQKTLRQLRNTRELRAETLDLAARLAVNQSKGRMTVVDPVISETTVQEEWDRLLPAIAPEVRARMILSIEQGAGDSIEKQAGYRIESGILPLDRPNYRFEVLRLLLGASLEDDGPQPIKGLVDTIGASQTPIREALVELKQAGVAHSWGRGIEVAAEDVSAELLAKIRALPQTLRFRFERGAQIKPPAMLLKRAVSLLGPSSPSGWEKLALSGTPVAQTDAPELDLMGMPRLDLVAHVPRDAKAFDSRLLRLLDDGLELEPSVLAPAPVVVTLVRAETEFVRDAGLGQARCAYEMDVFLSLLDMGLREQALQYAKAVRR</sequence>
<dbReference type="Proteomes" id="UP000190341">
    <property type="component" value="Unassembled WGS sequence"/>
</dbReference>
<evidence type="ECO:0000313" key="2">
    <source>
        <dbReference type="Proteomes" id="UP000190341"/>
    </source>
</evidence>
<evidence type="ECO:0000313" key="1">
    <source>
        <dbReference type="EMBL" id="SKC50505.1"/>
    </source>
</evidence>
<accession>A0A1T5JGJ1</accession>
<dbReference type="EMBL" id="FUZV01000001">
    <property type="protein sequence ID" value="SKC50505.1"/>
    <property type="molecule type" value="Genomic_DNA"/>
</dbReference>
<dbReference type="OrthoDB" id="6057559at2"/>
<proteinExistence type="predicted"/>
<dbReference type="STRING" id="428993.SAMN06296058_0783"/>
<name>A0A1T5JGJ1_9GAMM</name>
<keyword evidence="2" id="KW-1185">Reference proteome</keyword>
<organism evidence="1 2">
    <name type="scientific">Pseudoxanthomonas indica</name>
    <dbReference type="NCBI Taxonomy" id="428993"/>
    <lineage>
        <taxon>Bacteria</taxon>
        <taxon>Pseudomonadati</taxon>
        <taxon>Pseudomonadota</taxon>
        <taxon>Gammaproteobacteria</taxon>
        <taxon>Lysobacterales</taxon>
        <taxon>Lysobacteraceae</taxon>
        <taxon>Pseudoxanthomonas</taxon>
    </lineage>
</organism>
<protein>
    <submittedName>
        <fullName evidence="1">Uncharacterized protein</fullName>
    </submittedName>
</protein>
<dbReference type="AlphaFoldDB" id="A0A1T5JGJ1"/>
<reference evidence="1" key="1">
    <citation type="submission" date="2017-02" db="EMBL/GenBank/DDBJ databases">
        <authorList>
            <person name="Peterson S.W."/>
        </authorList>
    </citation>
    <scope>NUCLEOTIDE SEQUENCE [LARGE SCALE GENOMIC DNA]</scope>
    <source>
        <strain evidence="1">P15</strain>
    </source>
</reference>
<dbReference type="RefSeq" id="WP_139381392.1">
    <property type="nucleotide sequence ID" value="NZ_BMCL01000003.1"/>
</dbReference>
<gene>
    <name evidence="1" type="ORF">SAMN06296058_0783</name>
</gene>